<reference evidence="8 9" key="1">
    <citation type="submission" date="2018-05" db="EMBL/GenBank/DDBJ databases">
        <title>Leucothrix arctica sp. nov., isolated from Arctic seawater.</title>
        <authorList>
            <person name="Choi A."/>
            <person name="Baek K."/>
        </authorList>
    </citation>
    <scope>NUCLEOTIDE SEQUENCE [LARGE SCALE GENOMIC DNA]</scope>
    <source>
        <strain evidence="8 9">IMCC9719</strain>
    </source>
</reference>
<keyword evidence="6 7" id="KW-0472">Membrane</keyword>
<protein>
    <submittedName>
        <fullName evidence="8">ABC transporter permease</fullName>
    </submittedName>
</protein>
<comment type="caution">
    <text evidence="8">The sequence shown here is derived from an EMBL/GenBank/DDBJ whole genome shotgun (WGS) entry which is preliminary data.</text>
</comment>
<feature type="transmembrane region" description="Helical" evidence="7">
    <location>
        <begin position="64"/>
        <end position="88"/>
    </location>
</feature>
<gene>
    <name evidence="8" type="ORF">DKT75_05625</name>
</gene>
<feature type="transmembrane region" description="Helical" evidence="7">
    <location>
        <begin position="193"/>
        <end position="212"/>
    </location>
</feature>
<keyword evidence="5 7" id="KW-1133">Transmembrane helix</keyword>
<evidence type="ECO:0000313" key="9">
    <source>
        <dbReference type="Proteomes" id="UP000245506"/>
    </source>
</evidence>
<dbReference type="OrthoDB" id="7808588at2"/>
<feature type="transmembrane region" description="Helical" evidence="7">
    <location>
        <begin position="12"/>
        <end position="29"/>
    </location>
</feature>
<keyword evidence="2" id="KW-0813">Transport</keyword>
<feature type="transmembrane region" description="Helical" evidence="7">
    <location>
        <begin position="460"/>
        <end position="478"/>
    </location>
</feature>
<evidence type="ECO:0000256" key="5">
    <source>
        <dbReference type="ARBA" id="ARBA00022989"/>
    </source>
</evidence>
<dbReference type="Gene3D" id="1.10.3720.10">
    <property type="entry name" value="MetI-like"/>
    <property type="match status" value="2"/>
</dbReference>
<dbReference type="InterPro" id="IPR035906">
    <property type="entry name" value="MetI-like_sf"/>
</dbReference>
<proteinExistence type="predicted"/>
<evidence type="ECO:0000256" key="7">
    <source>
        <dbReference type="SAM" id="Phobius"/>
    </source>
</evidence>
<dbReference type="EMBL" id="QGKL01000016">
    <property type="protein sequence ID" value="PWQ97944.1"/>
    <property type="molecule type" value="Genomic_DNA"/>
</dbReference>
<evidence type="ECO:0000256" key="1">
    <source>
        <dbReference type="ARBA" id="ARBA00004651"/>
    </source>
</evidence>
<dbReference type="RefSeq" id="WP_109822450.1">
    <property type="nucleotide sequence ID" value="NZ_QGKL01000016.1"/>
</dbReference>
<organism evidence="8 9">
    <name type="scientific">Leucothrix arctica</name>
    <dbReference type="NCBI Taxonomy" id="1481894"/>
    <lineage>
        <taxon>Bacteria</taxon>
        <taxon>Pseudomonadati</taxon>
        <taxon>Pseudomonadota</taxon>
        <taxon>Gammaproteobacteria</taxon>
        <taxon>Thiotrichales</taxon>
        <taxon>Thiotrichaceae</taxon>
        <taxon>Leucothrix</taxon>
    </lineage>
</organism>
<sequence>MTKPSFQHSRRWTLSWCFVAIAAVCLLFADIRITTYDPWTELGRLFSGLLNLSTVGLDDLGFTLLQTVAFALLGVTLGSVCGLSLALIFHWRWVRIMCALLRSVHEIFWALIFLQFFGLHPLTGLLALAIPYTATFAKIYAEILEEGDLSALNVLAHGTGNISSFFYARVPDLYQHFKTYTAYRMECGLRSSAILGFIGLPTLGFSLSTSFMEGLYGQVWVLLILFYVLIATMRYWLRPSLLPLYLIASVFIVNNDTELSMTNISRFFTHDIVPAPIRNGESLASFWQWLSDLLMTQALPGIMNTLVLSQIALVASAICTLLLFPLVSKQFFGRFPRSVGHFFLVIMRSTPEYLLAYILLLMWGPSMLPAIVALALHNGAIIGHLVGRYSDELVMRQDASFGLNRYNYEVLPRVYGQFLAFLFYRWEVIVRETAILGILGVATLGFYIDSAIQEIRIDRAVVLIIITALLNLAIDMVSRRVRFWLRVKTDLSIR</sequence>
<keyword evidence="3" id="KW-1003">Cell membrane</keyword>
<name>A0A317CHB1_9GAMM</name>
<keyword evidence="9" id="KW-1185">Reference proteome</keyword>
<evidence type="ECO:0000256" key="3">
    <source>
        <dbReference type="ARBA" id="ARBA00022475"/>
    </source>
</evidence>
<dbReference type="SUPFAM" id="SSF161098">
    <property type="entry name" value="MetI-like"/>
    <property type="match status" value="2"/>
</dbReference>
<dbReference type="PANTHER" id="PTHR30043">
    <property type="entry name" value="PHOSPHONATES TRANSPORT SYSTEM PERMEASE PROTEIN"/>
    <property type="match status" value="1"/>
</dbReference>
<dbReference type="AlphaFoldDB" id="A0A317CHB1"/>
<dbReference type="Proteomes" id="UP000245506">
    <property type="component" value="Unassembled WGS sequence"/>
</dbReference>
<feature type="transmembrane region" description="Helical" evidence="7">
    <location>
        <begin position="302"/>
        <end position="327"/>
    </location>
</feature>
<feature type="transmembrane region" description="Helical" evidence="7">
    <location>
        <begin position="428"/>
        <end position="448"/>
    </location>
</feature>
<feature type="transmembrane region" description="Helical" evidence="7">
    <location>
        <begin position="108"/>
        <end position="130"/>
    </location>
</feature>
<evidence type="ECO:0000313" key="8">
    <source>
        <dbReference type="EMBL" id="PWQ97944.1"/>
    </source>
</evidence>
<dbReference type="GO" id="GO:0005886">
    <property type="term" value="C:plasma membrane"/>
    <property type="evidence" value="ECO:0007669"/>
    <property type="project" value="UniProtKB-SubCell"/>
</dbReference>
<dbReference type="PANTHER" id="PTHR30043:SF1">
    <property type="entry name" value="ABC TRANSPORT SYSTEM PERMEASE PROTEIN P69"/>
    <property type="match status" value="1"/>
</dbReference>
<evidence type="ECO:0000256" key="2">
    <source>
        <dbReference type="ARBA" id="ARBA00022448"/>
    </source>
</evidence>
<evidence type="ECO:0000256" key="6">
    <source>
        <dbReference type="ARBA" id="ARBA00023136"/>
    </source>
</evidence>
<keyword evidence="4 7" id="KW-0812">Transmembrane</keyword>
<comment type="subcellular location">
    <subcellularLocation>
        <location evidence="1">Cell membrane</location>
        <topology evidence="1">Multi-pass membrane protein</topology>
    </subcellularLocation>
</comment>
<feature type="transmembrane region" description="Helical" evidence="7">
    <location>
        <begin position="219"/>
        <end position="237"/>
    </location>
</feature>
<accession>A0A317CHB1</accession>
<evidence type="ECO:0000256" key="4">
    <source>
        <dbReference type="ARBA" id="ARBA00022692"/>
    </source>
</evidence>